<gene>
    <name evidence="1" type="ORF">BO82DRAFT_859</name>
</gene>
<organism evidence="1 2">
    <name type="scientific">Aspergillus uvarum CBS 121591</name>
    <dbReference type="NCBI Taxonomy" id="1448315"/>
    <lineage>
        <taxon>Eukaryota</taxon>
        <taxon>Fungi</taxon>
        <taxon>Dikarya</taxon>
        <taxon>Ascomycota</taxon>
        <taxon>Pezizomycotina</taxon>
        <taxon>Eurotiomycetes</taxon>
        <taxon>Eurotiomycetidae</taxon>
        <taxon>Eurotiales</taxon>
        <taxon>Aspergillaceae</taxon>
        <taxon>Aspergillus</taxon>
        <taxon>Aspergillus subgen. Circumdati</taxon>
    </lineage>
</organism>
<sequence>MSWPGNHRGFRAVCSLVVSSRLLQSWGAYATAPAGLTLTLKLSFNSVAGCVGAWVGIPVLDEFHSESRLSCLLPLPRRPRLVSGL</sequence>
<name>A0A319CS14_9EURO</name>
<proteinExistence type="predicted"/>
<dbReference type="GeneID" id="37144345"/>
<dbReference type="EMBL" id="KZ821674">
    <property type="protein sequence ID" value="PYH87021.1"/>
    <property type="molecule type" value="Genomic_DNA"/>
</dbReference>
<dbReference type="AlphaFoldDB" id="A0A319CS14"/>
<evidence type="ECO:0000313" key="2">
    <source>
        <dbReference type="Proteomes" id="UP000248340"/>
    </source>
</evidence>
<dbReference type="Proteomes" id="UP000248340">
    <property type="component" value="Unassembled WGS sequence"/>
</dbReference>
<dbReference type="RefSeq" id="XP_025497221.1">
    <property type="nucleotide sequence ID" value="XM_025641603.1"/>
</dbReference>
<dbReference type="VEuPathDB" id="FungiDB:BO82DRAFT_859"/>
<keyword evidence="2" id="KW-1185">Reference proteome</keyword>
<reference evidence="1 2" key="1">
    <citation type="submission" date="2016-12" db="EMBL/GenBank/DDBJ databases">
        <title>The genomes of Aspergillus section Nigri reveals drivers in fungal speciation.</title>
        <authorList>
            <consortium name="DOE Joint Genome Institute"/>
            <person name="Vesth T.C."/>
            <person name="Nybo J."/>
            <person name="Theobald S."/>
            <person name="Brandl J."/>
            <person name="Frisvad J.C."/>
            <person name="Nielsen K.F."/>
            <person name="Lyhne E.K."/>
            <person name="Kogle M.E."/>
            <person name="Kuo A."/>
            <person name="Riley R."/>
            <person name="Clum A."/>
            <person name="Nolan M."/>
            <person name="Lipzen A."/>
            <person name="Salamov A."/>
            <person name="Henrissat B."/>
            <person name="Wiebenga A."/>
            <person name="De Vries R.P."/>
            <person name="Grigoriev I.V."/>
            <person name="Mortensen U.H."/>
            <person name="Andersen M.R."/>
            <person name="Baker S.E."/>
        </authorList>
    </citation>
    <scope>NUCLEOTIDE SEQUENCE [LARGE SCALE GENOMIC DNA]</scope>
    <source>
        <strain evidence="1 2">CBS 121591</strain>
    </source>
</reference>
<accession>A0A319CS14</accession>
<evidence type="ECO:0000313" key="1">
    <source>
        <dbReference type="EMBL" id="PYH87021.1"/>
    </source>
</evidence>
<protein>
    <submittedName>
        <fullName evidence="1">Uncharacterized protein</fullName>
    </submittedName>
</protein>